<dbReference type="Pfam" id="PF04011">
    <property type="entry name" value="LemA"/>
    <property type="match status" value="1"/>
</dbReference>
<dbReference type="PANTHER" id="PTHR34478:SF2">
    <property type="entry name" value="MEMBRANE PROTEIN"/>
    <property type="match status" value="1"/>
</dbReference>
<evidence type="ECO:0000313" key="7">
    <source>
        <dbReference type="EMBL" id="CTQ72826.1"/>
    </source>
</evidence>
<keyword evidence="8" id="KW-1185">Reference proteome</keyword>
<dbReference type="GO" id="GO:0016020">
    <property type="term" value="C:membrane"/>
    <property type="evidence" value="ECO:0007669"/>
    <property type="project" value="UniProtKB-SubCell"/>
</dbReference>
<dbReference type="Proteomes" id="UP000049983">
    <property type="component" value="Unassembled WGS sequence"/>
</dbReference>
<dbReference type="AlphaFoldDB" id="A0A0M6ZFQ0"/>
<dbReference type="STRING" id="311410.LA5095_00263"/>
<evidence type="ECO:0000256" key="6">
    <source>
        <dbReference type="SAM" id="Phobius"/>
    </source>
</evidence>
<sequence length="203" mass="22622">MTRQCSGASLRSFFTGGFTLAWFILAFLIAVSVFAIFLYNTLVKKRQMVKEGWSGIDVQLKRRANLIPNLVETVKGYADHEQQTLDNVTQLRASAGSVPRDDVAGRAKAEGALSQALGRLFAVAEAYPDLKASENFSDLHKSLDEIENAIQMARRYYNGAVRGLNVAVESFPSNLVASRFKFEKAEYFEIEDEADRAVPKVQF</sequence>
<organism evidence="7 8">
    <name type="scientific">Roseibium album</name>
    <dbReference type="NCBI Taxonomy" id="311410"/>
    <lineage>
        <taxon>Bacteria</taxon>
        <taxon>Pseudomonadati</taxon>
        <taxon>Pseudomonadota</taxon>
        <taxon>Alphaproteobacteria</taxon>
        <taxon>Hyphomicrobiales</taxon>
        <taxon>Stappiaceae</taxon>
        <taxon>Roseibium</taxon>
    </lineage>
</organism>
<reference evidence="8" key="1">
    <citation type="submission" date="2015-07" db="EMBL/GenBank/DDBJ databases">
        <authorList>
            <person name="Rodrigo-Torres Lidia"/>
            <person name="Arahal R.David."/>
        </authorList>
    </citation>
    <scope>NUCLEOTIDE SEQUENCE [LARGE SCALE GENOMIC DNA]</scope>
    <source>
        <strain evidence="8">CECT 5096</strain>
    </source>
</reference>
<comment type="similarity">
    <text evidence="2">Belongs to the LemA family.</text>
</comment>
<gene>
    <name evidence="7" type="ORF">LA5096_03404</name>
</gene>
<keyword evidence="5 6" id="KW-0472">Membrane</keyword>
<evidence type="ECO:0000256" key="3">
    <source>
        <dbReference type="ARBA" id="ARBA00022692"/>
    </source>
</evidence>
<evidence type="ECO:0000256" key="2">
    <source>
        <dbReference type="ARBA" id="ARBA00008854"/>
    </source>
</evidence>
<dbReference type="InterPro" id="IPR007156">
    <property type="entry name" value="MamQ_LemA"/>
</dbReference>
<protein>
    <submittedName>
        <fullName evidence="7">LemA family protein</fullName>
    </submittedName>
</protein>
<evidence type="ECO:0000256" key="4">
    <source>
        <dbReference type="ARBA" id="ARBA00022989"/>
    </source>
</evidence>
<dbReference type="SUPFAM" id="SSF140478">
    <property type="entry name" value="LemA-like"/>
    <property type="match status" value="1"/>
</dbReference>
<evidence type="ECO:0000256" key="1">
    <source>
        <dbReference type="ARBA" id="ARBA00004167"/>
    </source>
</evidence>
<comment type="subcellular location">
    <subcellularLocation>
        <location evidence="1">Membrane</location>
        <topology evidence="1">Single-pass membrane protein</topology>
    </subcellularLocation>
</comment>
<keyword evidence="4 6" id="KW-1133">Transmembrane helix</keyword>
<proteinExistence type="inferred from homology"/>
<dbReference type="Gene3D" id="1.20.1440.20">
    <property type="entry name" value="LemA-like domain"/>
    <property type="match status" value="1"/>
</dbReference>
<evidence type="ECO:0000313" key="8">
    <source>
        <dbReference type="Proteomes" id="UP000049983"/>
    </source>
</evidence>
<dbReference type="InterPro" id="IPR023353">
    <property type="entry name" value="LemA-like_dom_sf"/>
</dbReference>
<keyword evidence="3 6" id="KW-0812">Transmembrane</keyword>
<dbReference type="PANTHER" id="PTHR34478">
    <property type="entry name" value="PROTEIN LEMA"/>
    <property type="match status" value="1"/>
</dbReference>
<accession>A0A0M6ZFQ0</accession>
<evidence type="ECO:0000256" key="5">
    <source>
        <dbReference type="ARBA" id="ARBA00023136"/>
    </source>
</evidence>
<dbReference type="OrthoDB" id="9804152at2"/>
<name>A0A0M6ZFQ0_9HYPH</name>
<dbReference type="EMBL" id="CXWC01000011">
    <property type="protein sequence ID" value="CTQ72826.1"/>
    <property type="molecule type" value="Genomic_DNA"/>
</dbReference>
<feature type="transmembrane region" description="Helical" evidence="6">
    <location>
        <begin position="20"/>
        <end position="40"/>
    </location>
</feature>